<dbReference type="Gene3D" id="3.30.70.270">
    <property type="match status" value="1"/>
</dbReference>
<dbReference type="AlphaFoldDB" id="A0A9R1XSB7"/>
<dbReference type="Gene3D" id="3.30.420.10">
    <property type="entry name" value="Ribonuclease H-like superfamily/Ribonuclease H"/>
    <property type="match status" value="1"/>
</dbReference>
<sequence length="496" mass="57131">MTGYLDKIEKRGHAGDRKKAINEEVAKVVGVEILREATFPKWIANRAMMRREDEEKTAFNTDHNIFCYQKMPFGLKNTGVTYQCLMDKIGRNTEVYVNDMVIKSHDDAALLRDIEETFRTLTHAQMKLNPGNCTFGVEEGQFMGYQINKEGIALNQANVQEFLESMAPYNINGFKWTTEVEKGLQCLKESLHLVPFMTSPLPGETQQVYLATSDEAISPVLTIERNKKQLPIHFSPKINYKILEKLVLLLIYIARRFRHSFQAKKIEQVLLRTKKSGRLARWAIELGEHDIEYQPHTSIKAQSLAYFLADILETLRGTPTFVPSDPWEPEARKDVWELRTDGIASKEVSIVGLILKNPSRDEIKYTLIFDFQVSNNEAEYDALLASLRLARKVGEKHLSAFSDSMLVTNQQTSPTSFNHLTKKVLVEVLEERSIDNKQIESFTENPDWTKPYLYYLQHGVLPDDSKEAWRVKNKNPQFGNWRHGLDALPTRRDMRS</sequence>
<dbReference type="GO" id="GO:0003676">
    <property type="term" value="F:nucleic acid binding"/>
    <property type="evidence" value="ECO:0007669"/>
    <property type="project" value="InterPro"/>
</dbReference>
<organism evidence="2 3">
    <name type="scientific">Lactuca sativa</name>
    <name type="common">Garden lettuce</name>
    <dbReference type="NCBI Taxonomy" id="4236"/>
    <lineage>
        <taxon>Eukaryota</taxon>
        <taxon>Viridiplantae</taxon>
        <taxon>Streptophyta</taxon>
        <taxon>Embryophyta</taxon>
        <taxon>Tracheophyta</taxon>
        <taxon>Spermatophyta</taxon>
        <taxon>Magnoliopsida</taxon>
        <taxon>eudicotyledons</taxon>
        <taxon>Gunneridae</taxon>
        <taxon>Pentapetalae</taxon>
        <taxon>asterids</taxon>
        <taxon>campanulids</taxon>
        <taxon>Asterales</taxon>
        <taxon>Asteraceae</taxon>
        <taxon>Cichorioideae</taxon>
        <taxon>Cichorieae</taxon>
        <taxon>Lactucinae</taxon>
        <taxon>Lactuca</taxon>
    </lineage>
</organism>
<dbReference type="InterPro" id="IPR043128">
    <property type="entry name" value="Rev_trsase/Diguanyl_cyclase"/>
</dbReference>
<dbReference type="Proteomes" id="UP000235145">
    <property type="component" value="Unassembled WGS sequence"/>
</dbReference>
<dbReference type="InterPro" id="IPR036397">
    <property type="entry name" value="RNaseH_sf"/>
</dbReference>
<dbReference type="InterPro" id="IPR043502">
    <property type="entry name" value="DNA/RNA_pol_sf"/>
</dbReference>
<name>A0A9R1XSB7_LACSA</name>
<feature type="domain" description="Reverse transcriptase" evidence="1">
    <location>
        <begin position="49"/>
        <end position="147"/>
    </location>
</feature>
<dbReference type="InterPro" id="IPR012337">
    <property type="entry name" value="RNaseH-like_sf"/>
</dbReference>
<dbReference type="PANTHER" id="PTHR48475:SF1">
    <property type="entry name" value="RNASE H TYPE-1 DOMAIN-CONTAINING PROTEIN"/>
    <property type="match status" value="1"/>
</dbReference>
<comment type="caution">
    <text evidence="2">The sequence shown here is derived from an EMBL/GenBank/DDBJ whole genome shotgun (WGS) entry which is preliminary data.</text>
</comment>
<evidence type="ECO:0000313" key="3">
    <source>
        <dbReference type="Proteomes" id="UP000235145"/>
    </source>
</evidence>
<protein>
    <recommendedName>
        <fullName evidence="1">Reverse transcriptase domain-containing protein</fullName>
    </recommendedName>
</protein>
<accession>A0A9R1XSB7</accession>
<dbReference type="SUPFAM" id="SSF53098">
    <property type="entry name" value="Ribonuclease H-like"/>
    <property type="match status" value="1"/>
</dbReference>
<evidence type="ECO:0000259" key="1">
    <source>
        <dbReference type="Pfam" id="PF00078"/>
    </source>
</evidence>
<dbReference type="CDD" id="cd01647">
    <property type="entry name" value="RT_LTR"/>
    <property type="match status" value="1"/>
</dbReference>
<dbReference type="EMBL" id="NBSK02000002">
    <property type="protein sequence ID" value="KAJ0223941.1"/>
    <property type="molecule type" value="Genomic_DNA"/>
</dbReference>
<evidence type="ECO:0000313" key="2">
    <source>
        <dbReference type="EMBL" id="KAJ0223941.1"/>
    </source>
</evidence>
<dbReference type="SUPFAM" id="SSF56672">
    <property type="entry name" value="DNA/RNA polymerases"/>
    <property type="match status" value="1"/>
</dbReference>
<proteinExistence type="predicted"/>
<dbReference type="PANTHER" id="PTHR48475">
    <property type="entry name" value="RIBONUCLEASE H"/>
    <property type="match status" value="1"/>
</dbReference>
<keyword evidence="3" id="KW-1185">Reference proteome</keyword>
<gene>
    <name evidence="2" type="ORF">LSAT_V11C200071120</name>
</gene>
<reference evidence="2 3" key="1">
    <citation type="journal article" date="2017" name="Nat. Commun.">
        <title>Genome assembly with in vitro proximity ligation data and whole-genome triplication in lettuce.</title>
        <authorList>
            <person name="Reyes-Chin-Wo S."/>
            <person name="Wang Z."/>
            <person name="Yang X."/>
            <person name="Kozik A."/>
            <person name="Arikit S."/>
            <person name="Song C."/>
            <person name="Xia L."/>
            <person name="Froenicke L."/>
            <person name="Lavelle D.O."/>
            <person name="Truco M.J."/>
            <person name="Xia R."/>
            <person name="Zhu S."/>
            <person name="Xu C."/>
            <person name="Xu H."/>
            <person name="Xu X."/>
            <person name="Cox K."/>
            <person name="Korf I."/>
            <person name="Meyers B.C."/>
            <person name="Michelmore R.W."/>
        </authorList>
    </citation>
    <scope>NUCLEOTIDE SEQUENCE [LARGE SCALE GENOMIC DNA]</scope>
    <source>
        <strain evidence="3">cv. Salinas</strain>
        <tissue evidence="2">Seedlings</tissue>
    </source>
</reference>
<dbReference type="InterPro" id="IPR000477">
    <property type="entry name" value="RT_dom"/>
</dbReference>
<dbReference type="Pfam" id="PF00078">
    <property type="entry name" value="RVT_1"/>
    <property type="match status" value="1"/>
</dbReference>